<evidence type="ECO:0000259" key="1">
    <source>
        <dbReference type="PROSITE" id="PS51671"/>
    </source>
</evidence>
<dbReference type="InterPro" id="IPR045865">
    <property type="entry name" value="ACT-like_dom_sf"/>
</dbReference>
<dbReference type="InterPro" id="IPR002912">
    <property type="entry name" value="ACT_dom"/>
</dbReference>
<dbReference type="STRING" id="608538.HTH_0466"/>
<dbReference type="eggNOG" id="COG2716">
    <property type="taxonomic scope" value="Bacteria"/>
</dbReference>
<dbReference type="RefSeq" id="WP_012963113.1">
    <property type="nucleotide sequence ID" value="NC_013799.1"/>
</dbReference>
<dbReference type="InterPro" id="IPR050990">
    <property type="entry name" value="UPF0237/GcvR_regulator"/>
</dbReference>
<dbReference type="SUPFAM" id="SSF55021">
    <property type="entry name" value="ACT-like"/>
    <property type="match status" value="2"/>
</dbReference>
<evidence type="ECO:0000313" key="3">
    <source>
        <dbReference type="Proteomes" id="UP000002574"/>
    </source>
</evidence>
<gene>
    <name evidence="2" type="ordered locus">HTH_0466</name>
</gene>
<organism evidence="2 3">
    <name type="scientific">Hydrogenobacter thermophilus (strain DSM 6534 / IAM 12695 / TK-6)</name>
    <dbReference type="NCBI Taxonomy" id="608538"/>
    <lineage>
        <taxon>Bacteria</taxon>
        <taxon>Pseudomonadati</taxon>
        <taxon>Aquificota</taxon>
        <taxon>Aquificia</taxon>
        <taxon>Aquificales</taxon>
        <taxon>Aquificaceae</taxon>
        <taxon>Hydrogenobacter</taxon>
    </lineage>
</organism>
<keyword evidence="3" id="KW-1185">Reference proteome</keyword>
<dbReference type="AlphaFoldDB" id="D3DGH8"/>
<evidence type="ECO:0000313" key="2">
    <source>
        <dbReference type="EMBL" id="BAI68930.1"/>
    </source>
</evidence>
<dbReference type="PROSITE" id="PS51671">
    <property type="entry name" value="ACT"/>
    <property type="match status" value="2"/>
</dbReference>
<reference evidence="2 3" key="1">
    <citation type="journal article" date="2010" name="J. Bacteriol.">
        <title>Complete genome sequence of the thermophilic, obligately chemolithoautotrophic hydrogen-oxidizing bacterium Hydrogenobacter thermophilus TK-6.</title>
        <authorList>
            <person name="Arai H."/>
            <person name="Kanbe H."/>
            <person name="Ishii M."/>
            <person name="Igarashi Y."/>
        </authorList>
    </citation>
    <scope>NUCLEOTIDE SEQUENCE [LARGE SCALE GENOMIC DNA]</scope>
    <source>
        <strain evidence="3">DSM 6534 / IAM 12695 / TK-6 [Tokyo]</strain>
    </source>
</reference>
<dbReference type="Gene3D" id="3.30.70.260">
    <property type="match status" value="2"/>
</dbReference>
<feature type="domain" description="ACT" evidence="1">
    <location>
        <begin position="95"/>
        <end position="167"/>
    </location>
</feature>
<proteinExistence type="predicted"/>
<accession>D3DGH8</accession>
<dbReference type="KEGG" id="hte:Hydth_0464"/>
<sequence>MKFFILSIFGKDRPGIVAGVSEALYRLGLNIEDSSMTRLNGEFTIMLIVSSERNITSENILESLKDVKEKFHLFTLCKEVQKLDQKEHKPTELYRLVVFGSDKPGIVYSVSKLLAQMGINIYDLKTEKRGDLYVMIIQAESQEDVFEELSKKLDDIRESLRVDISLEREEEELL</sequence>
<name>D3DGH8_HYDTT</name>
<dbReference type="EMBL" id="AP011112">
    <property type="protein sequence ID" value="BAI68930.1"/>
    <property type="molecule type" value="Genomic_DNA"/>
</dbReference>
<protein>
    <submittedName>
        <fullName evidence="2">Amino acid-binding ACT domain protein</fullName>
    </submittedName>
</protein>
<dbReference type="PANTHER" id="PTHR34875">
    <property type="entry name" value="UPF0237 PROTEIN MJ1558"/>
    <property type="match status" value="1"/>
</dbReference>
<feature type="domain" description="ACT" evidence="1">
    <location>
        <begin position="5"/>
        <end position="85"/>
    </location>
</feature>
<dbReference type="Proteomes" id="UP000002574">
    <property type="component" value="Chromosome"/>
</dbReference>
<dbReference type="PATRIC" id="fig|608538.5.peg.470"/>
<dbReference type="OrthoDB" id="12860at2"/>
<dbReference type="Pfam" id="PF13740">
    <property type="entry name" value="ACT_6"/>
    <property type="match status" value="2"/>
</dbReference>
<dbReference type="PANTHER" id="PTHR34875:SF6">
    <property type="entry name" value="UPF0237 PROTEIN MJ1558"/>
    <property type="match status" value="1"/>
</dbReference>
<dbReference type="KEGG" id="hth:HTH_0466"/>